<dbReference type="EC" id="5.2.1.8" evidence="3 7"/>
<dbReference type="PROSITE" id="PS50059">
    <property type="entry name" value="FKBP_PPIASE"/>
    <property type="match status" value="1"/>
</dbReference>
<gene>
    <name evidence="10" type="ORF">PEBR_11713</name>
    <name evidence="9" type="ORF">PMG11_09439</name>
</gene>
<evidence type="ECO:0000256" key="6">
    <source>
        <dbReference type="ARBA" id="ARBA00038106"/>
    </source>
</evidence>
<feature type="domain" description="PPIase FKBP-type" evidence="8">
    <location>
        <begin position="20"/>
        <end position="117"/>
    </location>
</feature>
<dbReference type="AlphaFoldDB" id="A0A0F7TZK5"/>
<reference evidence="10" key="4">
    <citation type="submission" date="2015-09" db="EMBL/GenBank/DDBJ databases">
        <authorList>
            <person name="Jackson K.R."/>
            <person name="Lunt B.L."/>
            <person name="Fisher J.N.B."/>
            <person name="Gardner A.V."/>
            <person name="Bailey M.E."/>
            <person name="Deus L.M."/>
            <person name="Earl A.S."/>
            <person name="Gibby P.D."/>
            <person name="Hartmann K.A."/>
            <person name="Liu J.E."/>
            <person name="Manci A.M."/>
            <person name="Nielsen D.A."/>
            <person name="Solomon M.B."/>
            <person name="Breakwell D.P."/>
            <person name="Burnett S.H."/>
            <person name="Grose J.H."/>
        </authorList>
    </citation>
    <scope>NUCLEOTIDE SEQUENCE [LARGE SCALE GENOMIC DNA]</scope>
    <source>
        <strain evidence="10">LaBioMMi 136</strain>
    </source>
</reference>
<proteinExistence type="inferred from homology"/>
<name>A0A0F7TZK5_PENBI</name>
<dbReference type="InterPro" id="IPR050689">
    <property type="entry name" value="FKBP-type_PPIase"/>
</dbReference>
<dbReference type="GO" id="GO:0005737">
    <property type="term" value="C:cytoplasm"/>
    <property type="evidence" value="ECO:0007669"/>
    <property type="project" value="TreeGrafter"/>
</dbReference>
<dbReference type="InterPro" id="IPR046357">
    <property type="entry name" value="PPIase_dom_sf"/>
</dbReference>
<dbReference type="PANTHER" id="PTHR10516:SF443">
    <property type="entry name" value="FK506-BINDING PROTEIN 59-RELATED"/>
    <property type="match status" value="1"/>
</dbReference>
<dbReference type="SUPFAM" id="SSF54534">
    <property type="entry name" value="FKBP-like"/>
    <property type="match status" value="1"/>
</dbReference>
<comment type="catalytic activity">
    <reaction evidence="1 7">
        <text>[protein]-peptidylproline (omega=180) = [protein]-peptidylproline (omega=0)</text>
        <dbReference type="Rhea" id="RHEA:16237"/>
        <dbReference type="Rhea" id="RHEA-COMP:10747"/>
        <dbReference type="Rhea" id="RHEA-COMP:10748"/>
        <dbReference type="ChEBI" id="CHEBI:83833"/>
        <dbReference type="ChEBI" id="CHEBI:83834"/>
        <dbReference type="EC" id="5.2.1.8"/>
    </reaction>
</comment>
<keyword evidence="5 7" id="KW-0413">Isomerase</keyword>
<dbReference type="GO" id="GO:0003755">
    <property type="term" value="F:peptidyl-prolyl cis-trans isomerase activity"/>
    <property type="evidence" value="ECO:0007669"/>
    <property type="project" value="UniProtKB-KW"/>
</dbReference>
<evidence type="ECO:0000259" key="8">
    <source>
        <dbReference type="PROSITE" id="PS50059"/>
    </source>
</evidence>
<evidence type="ECO:0000313" key="10">
    <source>
        <dbReference type="EMBL" id="OOQ88851.1"/>
    </source>
</evidence>
<dbReference type="InterPro" id="IPR001179">
    <property type="entry name" value="PPIase_FKBP_dom"/>
</dbReference>
<evidence type="ECO:0000256" key="4">
    <source>
        <dbReference type="ARBA" id="ARBA00023110"/>
    </source>
</evidence>
<protein>
    <recommendedName>
        <fullName evidence="3 7">peptidylprolyl isomerase</fullName>
        <ecNumber evidence="3 7">5.2.1.8</ecNumber>
    </recommendedName>
</protein>
<organism evidence="9 11">
    <name type="scientific">Penicillium brasilianum</name>
    <dbReference type="NCBI Taxonomy" id="104259"/>
    <lineage>
        <taxon>Eukaryota</taxon>
        <taxon>Fungi</taxon>
        <taxon>Dikarya</taxon>
        <taxon>Ascomycota</taxon>
        <taxon>Pezizomycotina</taxon>
        <taxon>Eurotiomycetes</taxon>
        <taxon>Eurotiomycetidae</taxon>
        <taxon>Eurotiales</taxon>
        <taxon>Aspergillaceae</taxon>
        <taxon>Penicillium</taxon>
    </lineage>
</organism>
<reference evidence="12" key="3">
    <citation type="submission" date="2015-09" db="EMBL/GenBank/DDBJ databases">
        <authorList>
            <person name="Fill T.P."/>
            <person name="Baretta J.F."/>
            <person name="de Almeida L.G."/>
            <person name="Rocha M."/>
            <person name="de Souza D.H."/>
            <person name="Malavazi I."/>
            <person name="Cerdeira L.T."/>
            <person name="Hong H."/>
            <person name="Samborskyy M."/>
            <person name="de Vasconcelos A.T."/>
            <person name="Leadlay P."/>
            <person name="Rodrigues-Filho E."/>
        </authorList>
    </citation>
    <scope>NUCLEOTIDE SEQUENCE [LARGE SCALE GENOMIC DNA]</scope>
    <source>
        <strain evidence="12">LaBioMMi 136</strain>
    </source>
</reference>
<evidence type="ECO:0000313" key="9">
    <source>
        <dbReference type="EMBL" id="CEJ60885.1"/>
    </source>
</evidence>
<dbReference type="FunFam" id="3.10.50.40:FF:000006">
    <property type="entry name" value="Peptidyl-prolyl cis-trans isomerase"/>
    <property type="match status" value="1"/>
</dbReference>
<comment type="similarity">
    <text evidence="6">Belongs to the FKBP-type PPIase family. FKBP1 subfamily.</text>
</comment>
<evidence type="ECO:0000256" key="1">
    <source>
        <dbReference type="ARBA" id="ARBA00000971"/>
    </source>
</evidence>
<evidence type="ECO:0000256" key="2">
    <source>
        <dbReference type="ARBA" id="ARBA00002388"/>
    </source>
</evidence>
<dbReference type="EMBL" id="CDHK01000009">
    <property type="protein sequence ID" value="CEJ60885.1"/>
    <property type="molecule type" value="Genomic_DNA"/>
</dbReference>
<dbReference type="Proteomes" id="UP000190744">
    <property type="component" value="Unassembled WGS sequence"/>
</dbReference>
<evidence type="ECO:0000256" key="7">
    <source>
        <dbReference type="PROSITE-ProRule" id="PRU00277"/>
    </source>
</evidence>
<evidence type="ECO:0000256" key="5">
    <source>
        <dbReference type="ARBA" id="ARBA00023235"/>
    </source>
</evidence>
<evidence type="ECO:0000313" key="11">
    <source>
        <dbReference type="Proteomes" id="UP000042958"/>
    </source>
</evidence>
<dbReference type="Proteomes" id="UP000042958">
    <property type="component" value="Unassembled WGS sequence"/>
</dbReference>
<accession>A0A0F7TZK5</accession>
<evidence type="ECO:0000313" key="12">
    <source>
        <dbReference type="Proteomes" id="UP000190744"/>
    </source>
</evidence>
<reference evidence="11" key="2">
    <citation type="journal article" date="2015" name="Genome Announc.">
        <title>Draft genome sequence of the fungus Penicillium brasilianum MG11.</title>
        <authorList>
            <person name="Horn F."/>
            <person name="Linde J."/>
            <person name="Mattern D.J."/>
            <person name="Walther G."/>
            <person name="Guthke R."/>
            <person name="Brakhage A.A."/>
            <person name="Valiante V."/>
        </authorList>
    </citation>
    <scope>NUCLEOTIDE SEQUENCE [LARGE SCALE GENOMIC DNA]</scope>
    <source>
        <strain evidence="11">MG11</strain>
    </source>
</reference>
<dbReference type="Gene3D" id="3.10.50.40">
    <property type="match status" value="1"/>
</dbReference>
<reference evidence="9" key="1">
    <citation type="submission" date="2014-11" db="EMBL/GenBank/DDBJ databases">
        <authorList>
            <person name="Zhu J."/>
            <person name="Qi W."/>
            <person name="Song R."/>
        </authorList>
    </citation>
    <scope>NUCLEOTIDE SEQUENCE [LARGE SCALE GENOMIC DNA]</scope>
</reference>
<comment type="function">
    <text evidence="2">PPIases accelerate the folding of proteins. It catalyzes the cis-trans isomerization of proline imidic peptide bonds in oligopeptides.</text>
</comment>
<dbReference type="OrthoDB" id="1902587at2759"/>
<evidence type="ECO:0000256" key="3">
    <source>
        <dbReference type="ARBA" id="ARBA00013194"/>
    </source>
</evidence>
<dbReference type="Pfam" id="PF00254">
    <property type="entry name" value="FKBP_C"/>
    <property type="match status" value="1"/>
</dbReference>
<dbReference type="STRING" id="104259.A0A0F7TZK5"/>
<dbReference type="PANTHER" id="PTHR10516">
    <property type="entry name" value="PEPTIDYL-PROLYL CIS-TRANS ISOMERASE"/>
    <property type="match status" value="1"/>
</dbReference>
<keyword evidence="4 7" id="KW-0697">Rotamase</keyword>
<dbReference type="EMBL" id="LJBN01000117">
    <property type="protein sequence ID" value="OOQ88851.1"/>
    <property type="molecule type" value="Genomic_DNA"/>
</dbReference>
<keyword evidence="11" id="KW-1185">Reference proteome</keyword>
<sequence>MGVERKIITRGNGSISPASGDKVSIHYTGWLYDAKKANKGFQGKQFDSSRTPGRGPLNVQIGVGQVIKGWDEGVQQMTLGEKSILTITPDYGYGDKSAGKIPAGSTLIFEVELLKINDKSA</sequence>